<comment type="caution">
    <text evidence="2">The sequence shown here is derived from an EMBL/GenBank/DDBJ whole genome shotgun (WGS) entry which is preliminary data.</text>
</comment>
<evidence type="ECO:0000313" key="2">
    <source>
        <dbReference type="EMBL" id="KAA8592693.1"/>
    </source>
</evidence>
<protein>
    <submittedName>
        <fullName evidence="2">Uncharacterized protein</fullName>
    </submittedName>
</protein>
<keyword evidence="3" id="KW-1185">Reference proteome</keyword>
<evidence type="ECO:0000313" key="3">
    <source>
        <dbReference type="Proteomes" id="UP000327493"/>
    </source>
</evidence>
<dbReference type="Proteomes" id="UP000327493">
    <property type="component" value="Chromosome 5"/>
</dbReference>
<gene>
    <name evidence="2" type="ORF">FQN60_018148</name>
</gene>
<sequence length="144" mass="16721">MDEDQRLHFSFILCLLQALTLSAISNCVYKCTFVQLKLYIQKYMLYNIREKLLCCGIMASGSEPPTPGENDKQHSANTCFEHWILKPASWSSYEVISLTCSTQGNGALCWWVVVRYLFDYVPDLLQDWSIFIRKSFLHIYDTVT</sequence>
<evidence type="ECO:0000256" key="1">
    <source>
        <dbReference type="SAM" id="SignalP"/>
    </source>
</evidence>
<feature type="chain" id="PRO_5023839005" evidence="1">
    <location>
        <begin position="23"/>
        <end position="144"/>
    </location>
</feature>
<dbReference type="EMBL" id="VOFY01000005">
    <property type="protein sequence ID" value="KAA8592693.1"/>
    <property type="molecule type" value="Genomic_DNA"/>
</dbReference>
<dbReference type="AlphaFoldDB" id="A0A5J5DHF9"/>
<keyword evidence="1" id="KW-0732">Signal</keyword>
<accession>A0A5J5DHF9</accession>
<proteinExistence type="predicted"/>
<organism evidence="2 3">
    <name type="scientific">Etheostoma spectabile</name>
    <name type="common">orangethroat darter</name>
    <dbReference type="NCBI Taxonomy" id="54343"/>
    <lineage>
        <taxon>Eukaryota</taxon>
        <taxon>Metazoa</taxon>
        <taxon>Chordata</taxon>
        <taxon>Craniata</taxon>
        <taxon>Vertebrata</taxon>
        <taxon>Euteleostomi</taxon>
        <taxon>Actinopterygii</taxon>
        <taxon>Neopterygii</taxon>
        <taxon>Teleostei</taxon>
        <taxon>Neoteleostei</taxon>
        <taxon>Acanthomorphata</taxon>
        <taxon>Eupercaria</taxon>
        <taxon>Perciformes</taxon>
        <taxon>Percoidei</taxon>
        <taxon>Percidae</taxon>
        <taxon>Etheostomatinae</taxon>
        <taxon>Etheostoma</taxon>
    </lineage>
</organism>
<name>A0A5J5DHF9_9PERO</name>
<feature type="signal peptide" evidence="1">
    <location>
        <begin position="1"/>
        <end position="22"/>
    </location>
</feature>
<reference evidence="2 3" key="1">
    <citation type="submission" date="2019-08" db="EMBL/GenBank/DDBJ databases">
        <title>A chromosome-level genome assembly, high-density linkage maps, and genome scans reveal the genomic architecture of hybrid incompatibilities underlying speciation via character displacement in darters (Percidae: Etheostominae).</title>
        <authorList>
            <person name="Moran R.L."/>
            <person name="Catchen J.M."/>
            <person name="Fuller R.C."/>
        </authorList>
    </citation>
    <scope>NUCLEOTIDE SEQUENCE [LARGE SCALE GENOMIC DNA]</scope>
    <source>
        <strain evidence="2">EspeVRDwgs_2016</strain>
        <tissue evidence="2">Muscle</tissue>
    </source>
</reference>